<keyword evidence="4" id="KW-1185">Reference proteome</keyword>
<dbReference type="SMART" id="SM00357">
    <property type="entry name" value="CSP"/>
    <property type="match status" value="1"/>
</dbReference>
<name>A0A9W6EV44_9FLAO</name>
<sequence length="144" mass="16532">MADSFSKKEKAKKKAQKLKEKSQRRENRKSNNNKGKSIESMFAYVDENGHLHDTPPTEERSEINLEDIQLGAAPIIEESPIKTGTVEKFILEKGYGFIREDGGMGETIFFHTNDLLDLVKQQDRVTFEKEKSPKGYKAIEIRKQ</sequence>
<dbReference type="EMBL" id="BRVP01000009">
    <property type="protein sequence ID" value="GLB52476.1"/>
    <property type="molecule type" value="Genomic_DNA"/>
</dbReference>
<dbReference type="GO" id="GO:0003676">
    <property type="term" value="F:nucleic acid binding"/>
    <property type="evidence" value="ECO:0007669"/>
    <property type="project" value="InterPro"/>
</dbReference>
<dbReference type="Gene3D" id="2.40.50.140">
    <property type="entry name" value="Nucleic acid-binding proteins"/>
    <property type="match status" value="1"/>
</dbReference>
<evidence type="ECO:0000259" key="2">
    <source>
        <dbReference type="PROSITE" id="PS51857"/>
    </source>
</evidence>
<dbReference type="AlphaFoldDB" id="A0A9W6EV44"/>
<dbReference type="PROSITE" id="PS51857">
    <property type="entry name" value="CSD_2"/>
    <property type="match status" value="1"/>
</dbReference>
<dbReference type="Pfam" id="PF00313">
    <property type="entry name" value="CSD"/>
    <property type="match status" value="1"/>
</dbReference>
<proteinExistence type="predicted"/>
<reference evidence="3" key="1">
    <citation type="submission" date="2022-07" db="EMBL/GenBank/DDBJ databases">
        <title>Taxonomy of Novel Oxalotrophic and Methylotrophic Bacteria.</title>
        <authorList>
            <person name="Sahin N."/>
            <person name="Tani A."/>
        </authorList>
    </citation>
    <scope>NUCLEOTIDE SEQUENCE</scope>
    <source>
        <strain evidence="3">AM327</strain>
    </source>
</reference>
<dbReference type="InterPro" id="IPR011129">
    <property type="entry name" value="CSD"/>
</dbReference>
<feature type="region of interest" description="Disordered" evidence="1">
    <location>
        <begin position="1"/>
        <end position="40"/>
    </location>
</feature>
<evidence type="ECO:0000313" key="3">
    <source>
        <dbReference type="EMBL" id="GLB52476.1"/>
    </source>
</evidence>
<comment type="caution">
    <text evidence="3">The sequence shown here is derived from an EMBL/GenBank/DDBJ whole genome shotgun (WGS) entry which is preliminary data.</text>
</comment>
<dbReference type="InterPro" id="IPR012340">
    <property type="entry name" value="NA-bd_OB-fold"/>
</dbReference>
<evidence type="ECO:0000313" key="4">
    <source>
        <dbReference type="Proteomes" id="UP001143545"/>
    </source>
</evidence>
<organism evidence="3 4">
    <name type="scientific">Neptunitalea chrysea</name>
    <dbReference type="NCBI Taxonomy" id="1647581"/>
    <lineage>
        <taxon>Bacteria</taxon>
        <taxon>Pseudomonadati</taxon>
        <taxon>Bacteroidota</taxon>
        <taxon>Flavobacteriia</taxon>
        <taxon>Flavobacteriales</taxon>
        <taxon>Flavobacteriaceae</taxon>
        <taxon>Neptunitalea</taxon>
    </lineage>
</organism>
<evidence type="ECO:0000256" key="1">
    <source>
        <dbReference type="SAM" id="MobiDB-lite"/>
    </source>
</evidence>
<dbReference type="Proteomes" id="UP001143545">
    <property type="component" value="Unassembled WGS sequence"/>
</dbReference>
<dbReference type="InterPro" id="IPR002059">
    <property type="entry name" value="CSP_DNA-bd"/>
</dbReference>
<feature type="domain" description="CSD" evidence="2">
    <location>
        <begin position="81"/>
        <end position="143"/>
    </location>
</feature>
<accession>A0A9W6EV44</accession>
<dbReference type="RefSeq" id="WP_281753776.1">
    <property type="nucleotide sequence ID" value="NZ_BRVP01000009.1"/>
</dbReference>
<protein>
    <submittedName>
        <fullName evidence="3">Cold-shock protein</fullName>
    </submittedName>
</protein>
<dbReference type="SUPFAM" id="SSF50249">
    <property type="entry name" value="Nucleic acid-binding proteins"/>
    <property type="match status" value="1"/>
</dbReference>
<feature type="compositionally biased region" description="Basic and acidic residues" evidence="1">
    <location>
        <begin position="17"/>
        <end position="29"/>
    </location>
</feature>
<dbReference type="GO" id="GO:0005829">
    <property type="term" value="C:cytosol"/>
    <property type="evidence" value="ECO:0007669"/>
    <property type="project" value="UniProtKB-ARBA"/>
</dbReference>
<gene>
    <name evidence="3" type="ORF">NBRC110019_15160</name>
</gene>